<dbReference type="PANTHER" id="PTHR47974">
    <property type="entry name" value="OS07G0415500 PROTEIN"/>
    <property type="match status" value="1"/>
</dbReference>
<dbReference type="Gene3D" id="2.90.10.10">
    <property type="entry name" value="Bulb-type lectin domain"/>
    <property type="match status" value="1"/>
</dbReference>
<evidence type="ECO:0000256" key="8">
    <source>
        <dbReference type="ARBA" id="ARBA00022777"/>
    </source>
</evidence>
<dbReference type="GO" id="GO:0004674">
    <property type="term" value="F:protein serine/threonine kinase activity"/>
    <property type="evidence" value="ECO:0007669"/>
    <property type="project" value="UniProtKB-KW"/>
</dbReference>
<evidence type="ECO:0000313" key="24">
    <source>
        <dbReference type="EnsemblPlants" id="OPUNC01G03240.1"/>
    </source>
</evidence>
<dbReference type="Pfam" id="PF08276">
    <property type="entry name" value="PAN_2"/>
    <property type="match status" value="1"/>
</dbReference>
<evidence type="ECO:0000256" key="14">
    <source>
        <dbReference type="ARBA" id="ARBA00023180"/>
    </source>
</evidence>
<dbReference type="InterPro" id="IPR008271">
    <property type="entry name" value="Ser/Thr_kinase_AS"/>
</dbReference>
<dbReference type="CDD" id="cd14066">
    <property type="entry name" value="STKc_IRAK"/>
    <property type="match status" value="1"/>
</dbReference>
<feature type="domain" description="Bulb-type lectin" evidence="22">
    <location>
        <begin position="26"/>
        <end position="162"/>
    </location>
</feature>
<dbReference type="AlphaFoldDB" id="A0A0E0JE78"/>
<keyword evidence="9 17" id="KW-0067">ATP-binding</keyword>
<feature type="domain" description="Protein kinase" evidence="21">
    <location>
        <begin position="507"/>
        <end position="794"/>
    </location>
</feature>
<comment type="catalytic activity">
    <reaction evidence="16 17">
        <text>L-seryl-[protein] + ATP = O-phospho-L-seryl-[protein] + ADP + H(+)</text>
        <dbReference type="Rhea" id="RHEA:17989"/>
        <dbReference type="Rhea" id="RHEA-COMP:9863"/>
        <dbReference type="Rhea" id="RHEA-COMP:11604"/>
        <dbReference type="ChEBI" id="CHEBI:15378"/>
        <dbReference type="ChEBI" id="CHEBI:29999"/>
        <dbReference type="ChEBI" id="CHEBI:30616"/>
        <dbReference type="ChEBI" id="CHEBI:83421"/>
        <dbReference type="ChEBI" id="CHEBI:456216"/>
        <dbReference type="EC" id="2.7.11.1"/>
    </reaction>
</comment>
<dbReference type="InterPro" id="IPR011009">
    <property type="entry name" value="Kinase-like_dom_sf"/>
</dbReference>
<dbReference type="PANTHER" id="PTHR47974:SF19">
    <property type="entry name" value="RECEPTOR-LIKE SERINE_THREONINE-PROTEIN KINASE"/>
    <property type="match status" value="1"/>
</dbReference>
<keyword evidence="5 19" id="KW-0812">Transmembrane</keyword>
<comment type="similarity">
    <text evidence="17">Belongs to the protein kinase superfamily. Ser/Thr protein kinase family.</text>
</comment>
<organism evidence="24">
    <name type="scientific">Oryza punctata</name>
    <name type="common">Red rice</name>
    <dbReference type="NCBI Taxonomy" id="4537"/>
    <lineage>
        <taxon>Eukaryota</taxon>
        <taxon>Viridiplantae</taxon>
        <taxon>Streptophyta</taxon>
        <taxon>Embryophyta</taxon>
        <taxon>Tracheophyta</taxon>
        <taxon>Spermatophyta</taxon>
        <taxon>Magnoliopsida</taxon>
        <taxon>Liliopsida</taxon>
        <taxon>Poales</taxon>
        <taxon>Poaceae</taxon>
        <taxon>BOP clade</taxon>
        <taxon>Oryzoideae</taxon>
        <taxon>Oryzeae</taxon>
        <taxon>Oryzinae</taxon>
        <taxon>Oryza</taxon>
    </lineage>
</organism>
<dbReference type="Gramene" id="OPUNC01G03240.1">
    <property type="protein sequence ID" value="OPUNC01G03240.1"/>
    <property type="gene ID" value="OPUNC01G03240"/>
</dbReference>
<dbReference type="Gene3D" id="3.30.200.20">
    <property type="entry name" value="Phosphorylase Kinase, domain 1"/>
    <property type="match status" value="1"/>
</dbReference>
<evidence type="ECO:0000256" key="15">
    <source>
        <dbReference type="ARBA" id="ARBA00047899"/>
    </source>
</evidence>
<dbReference type="Pfam" id="PF00954">
    <property type="entry name" value="S_locus_glycop"/>
    <property type="match status" value="1"/>
</dbReference>
<reference evidence="24" key="1">
    <citation type="submission" date="2015-04" db="UniProtKB">
        <authorList>
            <consortium name="EnsemblPlants"/>
        </authorList>
    </citation>
    <scope>IDENTIFICATION</scope>
</reference>
<keyword evidence="10 19" id="KW-1133">Transmembrane helix</keyword>
<dbReference type="PROSITE" id="PS00108">
    <property type="entry name" value="PROTEIN_KINASE_ST"/>
    <property type="match status" value="1"/>
</dbReference>
<evidence type="ECO:0000256" key="6">
    <source>
        <dbReference type="ARBA" id="ARBA00022729"/>
    </source>
</evidence>
<evidence type="ECO:0000259" key="23">
    <source>
        <dbReference type="PROSITE" id="PS50948"/>
    </source>
</evidence>
<dbReference type="SUPFAM" id="SSF56112">
    <property type="entry name" value="Protein kinase-like (PK-like)"/>
    <property type="match status" value="1"/>
</dbReference>
<dbReference type="SUPFAM" id="SSF51110">
    <property type="entry name" value="alpha-D-mannose-specific plant lectins"/>
    <property type="match status" value="1"/>
</dbReference>
<evidence type="ECO:0000256" key="17">
    <source>
        <dbReference type="PIRNR" id="PIRNR000641"/>
    </source>
</evidence>
<dbReference type="HOGENOM" id="CLU_000288_116_2_1"/>
<keyword evidence="4 17" id="KW-0808">Transferase</keyword>
<keyword evidence="12" id="KW-1015">Disulfide bond</keyword>
<evidence type="ECO:0000256" key="11">
    <source>
        <dbReference type="ARBA" id="ARBA00023136"/>
    </source>
</evidence>
<dbReference type="GO" id="GO:0051707">
    <property type="term" value="P:response to other organism"/>
    <property type="evidence" value="ECO:0007669"/>
    <property type="project" value="UniProtKB-ARBA"/>
</dbReference>
<dbReference type="FunFam" id="2.90.10.10:FF:000030">
    <property type="entry name" value="Serine/threonine-protein kinase"/>
    <property type="match status" value="1"/>
</dbReference>
<evidence type="ECO:0000256" key="9">
    <source>
        <dbReference type="ARBA" id="ARBA00022840"/>
    </source>
</evidence>
<dbReference type="Pfam" id="PF01453">
    <property type="entry name" value="B_lectin"/>
    <property type="match status" value="1"/>
</dbReference>
<evidence type="ECO:0000256" key="12">
    <source>
        <dbReference type="ARBA" id="ARBA00023157"/>
    </source>
</evidence>
<evidence type="ECO:0000313" key="25">
    <source>
        <dbReference type="Proteomes" id="UP000026962"/>
    </source>
</evidence>
<dbReference type="eggNOG" id="ENOG502QUMK">
    <property type="taxonomic scope" value="Eukaryota"/>
</dbReference>
<dbReference type="PROSITE" id="PS50011">
    <property type="entry name" value="PROTEIN_KINASE_DOM"/>
    <property type="match status" value="1"/>
</dbReference>
<dbReference type="InterPro" id="IPR036426">
    <property type="entry name" value="Bulb-type_lectin_dom_sf"/>
</dbReference>
<keyword evidence="3" id="KW-0245">EGF-like domain</keyword>
<dbReference type="InterPro" id="IPR000858">
    <property type="entry name" value="S_locus_glycoprot_dom"/>
</dbReference>
<keyword evidence="25" id="KW-1185">Reference proteome</keyword>
<feature type="binding site" evidence="18">
    <location>
        <position position="535"/>
    </location>
    <ligand>
        <name>ATP</name>
        <dbReference type="ChEBI" id="CHEBI:30616"/>
    </ligand>
</feature>
<dbReference type="PROSITE" id="PS00107">
    <property type="entry name" value="PROTEIN_KINASE_ATP"/>
    <property type="match status" value="1"/>
</dbReference>
<evidence type="ECO:0000259" key="22">
    <source>
        <dbReference type="PROSITE" id="PS50927"/>
    </source>
</evidence>
<dbReference type="InterPro" id="IPR024171">
    <property type="entry name" value="SRK-like_kinase"/>
</dbReference>
<dbReference type="GO" id="GO:0106310">
    <property type="term" value="F:protein serine kinase activity"/>
    <property type="evidence" value="ECO:0007669"/>
    <property type="project" value="RHEA"/>
</dbReference>
<keyword evidence="13" id="KW-0675">Receptor</keyword>
<name>A0A0E0JE78_ORYPU</name>
<dbReference type="CDD" id="cd00028">
    <property type="entry name" value="B_lectin"/>
    <property type="match status" value="1"/>
</dbReference>
<evidence type="ECO:0000256" key="4">
    <source>
        <dbReference type="ARBA" id="ARBA00022679"/>
    </source>
</evidence>
<reference evidence="24" key="2">
    <citation type="submission" date="2018-05" db="EMBL/GenBank/DDBJ databases">
        <title>OpunRS2 (Oryza punctata Reference Sequence Version 2).</title>
        <authorList>
            <person name="Zhang J."/>
            <person name="Kudrna D."/>
            <person name="Lee S."/>
            <person name="Talag J."/>
            <person name="Welchert J."/>
            <person name="Wing R.A."/>
        </authorList>
    </citation>
    <scope>NUCLEOTIDE SEQUENCE [LARGE SCALE GENOMIC DNA]</scope>
</reference>
<dbReference type="InterPro" id="IPR017441">
    <property type="entry name" value="Protein_kinase_ATP_BS"/>
</dbReference>
<dbReference type="GO" id="GO:0005524">
    <property type="term" value="F:ATP binding"/>
    <property type="evidence" value="ECO:0007669"/>
    <property type="project" value="UniProtKB-UniRule"/>
</dbReference>
<dbReference type="EnsemblPlants" id="OPUNC01G03240.1">
    <property type="protein sequence ID" value="OPUNC01G03240.1"/>
    <property type="gene ID" value="OPUNC01G03240"/>
</dbReference>
<dbReference type="CDD" id="cd01098">
    <property type="entry name" value="PAN_AP_plant"/>
    <property type="match status" value="1"/>
</dbReference>
<keyword evidence="7 17" id="KW-0547">Nucleotide-binding</keyword>
<feature type="transmembrane region" description="Helical" evidence="19">
    <location>
        <begin position="455"/>
        <end position="479"/>
    </location>
</feature>
<comment type="catalytic activity">
    <reaction evidence="15 17">
        <text>L-threonyl-[protein] + ATP = O-phospho-L-threonyl-[protein] + ADP + H(+)</text>
        <dbReference type="Rhea" id="RHEA:46608"/>
        <dbReference type="Rhea" id="RHEA-COMP:11060"/>
        <dbReference type="Rhea" id="RHEA-COMP:11605"/>
        <dbReference type="ChEBI" id="CHEBI:15378"/>
        <dbReference type="ChEBI" id="CHEBI:30013"/>
        <dbReference type="ChEBI" id="CHEBI:30616"/>
        <dbReference type="ChEBI" id="CHEBI:61977"/>
        <dbReference type="ChEBI" id="CHEBI:456216"/>
        <dbReference type="EC" id="2.7.11.1"/>
    </reaction>
</comment>
<keyword evidence="6 20" id="KW-0732">Signal</keyword>
<evidence type="ECO:0000256" key="19">
    <source>
        <dbReference type="SAM" id="Phobius"/>
    </source>
</evidence>
<sequence>MPPLLYTLFAFIIFLGGGAPACSAASDTVTPGHVGGGKDKVISNNGKFALGFFKAPAPNQDKWFLGIWFNTVPNRTTVWVANGGEPITDATAAAGAASPELTISGDGDLVALHPTTKSITWSTNVSAKNSTSNSNNTAAVLLNSGNLVLQDTSNMSEPRTLWQSIDHPTDTLLPGAKLGRDKLTGLNRRLVSKKSMASPSPGPYCFEVDDDTPQLVLKLCNSSVTYWSSGPWNGQYFTGIPELIGNSPGFHLGFFDNSREEYLQFNVSNETVVTRNFIDIDGRNKQQVWFDSSRSWLTLYSNPKVQCDVYGVCGAFSVCSFSLLPLCSCMKGFTVGSVKDWEQGDQTGGCVRKNQLDCVGSSNTSSPSSTDMFYSMSGIILPDKAESMQDVGSSDECSKACLNNCSCTAYSYGSKGCLLWHTELLNAKQQQNSNGETMYLRLSARDMKRSKKHRVITGVVIGASAAALAVLMSILLFIIRRSKDKNSSQNYGSLVAFRYKDLRSATKNFSEKIGEGGFGSVFRGQLRDSTGIAVKRLDGRSQGDKQFRAEVRSIGTIQHINLVNLIGFCSDGDSRFLVYEHLPNRSLDTHLFQSNGKFLDWSTRYQIALGVARGLCYLHESCYDRIIHCDIKPQNILLDVSFLPKIADFGMAKFVGRDFSRALTTMRGTMGYLAPEWIIGTAITPKVDVYSYGMVLLELVSGRRNSARSEEECTTTTTSTSTDTDGNYSVYFPVQASRKLLDGDVMSLLDQKLCGEADFKEVETVCKIGCWCIQEDEVDRPTMGQVVQILEGVLDCDMPPLPRLLQRICERPSSVSNSTPVFLSVSSPERR</sequence>
<keyword evidence="11 19" id="KW-0472">Membrane</keyword>
<dbReference type="Gene3D" id="1.10.510.10">
    <property type="entry name" value="Transferase(Phosphotransferase) domain 1"/>
    <property type="match status" value="1"/>
</dbReference>
<feature type="signal peptide" evidence="20">
    <location>
        <begin position="1"/>
        <end position="24"/>
    </location>
</feature>
<keyword evidence="2 17" id="KW-0723">Serine/threonine-protein kinase</keyword>
<evidence type="ECO:0000256" key="18">
    <source>
        <dbReference type="PROSITE-ProRule" id="PRU10141"/>
    </source>
</evidence>
<evidence type="ECO:0000256" key="20">
    <source>
        <dbReference type="SAM" id="SignalP"/>
    </source>
</evidence>
<evidence type="ECO:0000256" key="3">
    <source>
        <dbReference type="ARBA" id="ARBA00022536"/>
    </source>
</evidence>
<dbReference type="SMART" id="SM00220">
    <property type="entry name" value="S_TKc"/>
    <property type="match status" value="1"/>
</dbReference>
<evidence type="ECO:0000256" key="10">
    <source>
        <dbReference type="ARBA" id="ARBA00022989"/>
    </source>
</evidence>
<dbReference type="PROSITE" id="PS50927">
    <property type="entry name" value="BULB_LECTIN"/>
    <property type="match status" value="1"/>
</dbReference>
<dbReference type="Pfam" id="PF00069">
    <property type="entry name" value="Pkinase"/>
    <property type="match status" value="1"/>
</dbReference>
<dbReference type="FunFam" id="1.10.510.10:FF:000227">
    <property type="entry name" value="Serine/threonine-protein kinase"/>
    <property type="match status" value="1"/>
</dbReference>
<dbReference type="SUPFAM" id="SSF57414">
    <property type="entry name" value="Hairpin loop containing domain-like"/>
    <property type="match status" value="1"/>
</dbReference>
<protein>
    <recommendedName>
        <fullName evidence="17">Receptor-like serine/threonine-protein kinase</fullName>
        <ecNumber evidence="17">2.7.11.1</ecNumber>
    </recommendedName>
</protein>
<evidence type="ECO:0000256" key="16">
    <source>
        <dbReference type="ARBA" id="ARBA00048679"/>
    </source>
</evidence>
<dbReference type="FunFam" id="3.30.200.20:FF:000250">
    <property type="entry name" value="Serine/threonine-protein kinase"/>
    <property type="match status" value="1"/>
</dbReference>
<feature type="domain" description="Apple" evidence="23">
    <location>
        <begin position="358"/>
        <end position="443"/>
    </location>
</feature>
<evidence type="ECO:0000256" key="13">
    <source>
        <dbReference type="ARBA" id="ARBA00023170"/>
    </source>
</evidence>
<evidence type="ECO:0000256" key="7">
    <source>
        <dbReference type="ARBA" id="ARBA00022741"/>
    </source>
</evidence>
<feature type="chain" id="PRO_5002364195" description="Receptor-like serine/threonine-protein kinase" evidence="20">
    <location>
        <begin position="25"/>
        <end position="831"/>
    </location>
</feature>
<dbReference type="EC" id="2.7.11.1" evidence="17"/>
<dbReference type="InterPro" id="IPR000719">
    <property type="entry name" value="Prot_kinase_dom"/>
</dbReference>
<keyword evidence="8 17" id="KW-0418">Kinase</keyword>
<evidence type="ECO:0000259" key="21">
    <source>
        <dbReference type="PROSITE" id="PS50011"/>
    </source>
</evidence>
<accession>A0A0E0JE78</accession>
<dbReference type="SMART" id="SM00473">
    <property type="entry name" value="PAN_AP"/>
    <property type="match status" value="1"/>
</dbReference>
<dbReference type="GO" id="GO:0048544">
    <property type="term" value="P:recognition of pollen"/>
    <property type="evidence" value="ECO:0007669"/>
    <property type="project" value="InterPro"/>
</dbReference>
<dbReference type="PIRSF" id="PIRSF000641">
    <property type="entry name" value="SRK"/>
    <property type="match status" value="1"/>
</dbReference>
<dbReference type="STRING" id="4537.A0A0E0JE78"/>
<dbReference type="OMA" id="GPYCFEV"/>
<evidence type="ECO:0000256" key="2">
    <source>
        <dbReference type="ARBA" id="ARBA00022527"/>
    </source>
</evidence>
<dbReference type="SMART" id="SM00108">
    <property type="entry name" value="B_lectin"/>
    <property type="match status" value="1"/>
</dbReference>
<keyword evidence="14" id="KW-0325">Glycoprotein</keyword>
<proteinExistence type="inferred from homology"/>
<dbReference type="GO" id="GO:0016020">
    <property type="term" value="C:membrane"/>
    <property type="evidence" value="ECO:0007669"/>
    <property type="project" value="UniProtKB-SubCell"/>
</dbReference>
<comment type="subcellular location">
    <subcellularLocation>
        <location evidence="1">Membrane</location>
        <topology evidence="1">Single-pass type I membrane protein</topology>
    </subcellularLocation>
</comment>
<dbReference type="Proteomes" id="UP000026962">
    <property type="component" value="Chromosome 1"/>
</dbReference>
<evidence type="ECO:0000256" key="5">
    <source>
        <dbReference type="ARBA" id="ARBA00022692"/>
    </source>
</evidence>
<dbReference type="InterPro" id="IPR003609">
    <property type="entry name" value="Pan_app"/>
</dbReference>
<dbReference type="InterPro" id="IPR001480">
    <property type="entry name" value="Bulb-type_lectin_dom"/>
</dbReference>
<evidence type="ECO:0000256" key="1">
    <source>
        <dbReference type="ARBA" id="ARBA00004479"/>
    </source>
</evidence>
<dbReference type="PROSITE" id="PS50948">
    <property type="entry name" value="PAN"/>
    <property type="match status" value="1"/>
</dbReference>